<dbReference type="GO" id="GO:0004867">
    <property type="term" value="F:serine-type endopeptidase inhibitor activity"/>
    <property type="evidence" value="ECO:0007669"/>
    <property type="project" value="UniProtKB-KW"/>
</dbReference>
<dbReference type="SMART" id="SM00093">
    <property type="entry name" value="SERPIN"/>
    <property type="match status" value="1"/>
</dbReference>
<keyword evidence="2" id="KW-0722">Serine protease inhibitor</keyword>
<reference evidence="6" key="1">
    <citation type="journal article" date="2014" name="Dev. Comp. Immunol.">
        <title>Identification, characterization and functional analysis of a serine protease inhibitor (Lvserpin) from the Pacific white shrimp, Litopenaeus vannamei.</title>
        <authorList>
            <person name="Liu Y."/>
            <person name="Hou F."/>
            <person name="He S."/>
            <person name="Qian Z."/>
            <person name="Wang X."/>
            <person name="Mao A."/>
            <person name="Sun C."/>
            <person name="Liu X."/>
        </authorList>
    </citation>
    <scope>NUCLEOTIDE SEQUENCE</scope>
</reference>
<proteinExistence type="evidence at transcript level"/>
<dbReference type="AlphaFoldDB" id="A0A0N9MP48"/>
<evidence type="ECO:0000256" key="2">
    <source>
        <dbReference type="ARBA" id="ARBA00022900"/>
    </source>
</evidence>
<dbReference type="InterPro" id="IPR042178">
    <property type="entry name" value="Serpin_sf_1"/>
</dbReference>
<name>A0A0N9MP48_PENVA</name>
<dbReference type="Gene3D" id="2.30.39.10">
    <property type="entry name" value="Alpha-1-antitrypsin, domain 1"/>
    <property type="match status" value="1"/>
</dbReference>
<dbReference type="GO" id="GO:0005615">
    <property type="term" value="C:extracellular space"/>
    <property type="evidence" value="ECO:0007669"/>
    <property type="project" value="InterPro"/>
</dbReference>
<dbReference type="Gene3D" id="3.30.497.10">
    <property type="entry name" value="Antithrombin, subunit I, domain 2"/>
    <property type="match status" value="1"/>
</dbReference>
<dbReference type="PANTHER" id="PTHR11461:SF342">
    <property type="entry name" value="SERINE PROTEASE INHIBITOR 28DC"/>
    <property type="match status" value="1"/>
</dbReference>
<protein>
    <submittedName>
        <fullName evidence="6">Serine proteinase inhibitor B3</fullName>
    </submittedName>
</protein>
<dbReference type="EMBL" id="KT824638">
    <property type="protein sequence ID" value="ALG75875.1"/>
    <property type="molecule type" value="mRNA"/>
</dbReference>
<accession>A0A0N9MP48</accession>
<feature type="signal peptide" evidence="4">
    <location>
        <begin position="1"/>
        <end position="19"/>
    </location>
</feature>
<organism evidence="6">
    <name type="scientific">Penaeus vannamei</name>
    <name type="common">Whiteleg shrimp</name>
    <name type="synonym">Litopenaeus vannamei</name>
    <dbReference type="NCBI Taxonomy" id="6689"/>
    <lineage>
        <taxon>Eukaryota</taxon>
        <taxon>Metazoa</taxon>
        <taxon>Ecdysozoa</taxon>
        <taxon>Arthropoda</taxon>
        <taxon>Crustacea</taxon>
        <taxon>Multicrustacea</taxon>
        <taxon>Malacostraca</taxon>
        <taxon>Eumalacostraca</taxon>
        <taxon>Eucarida</taxon>
        <taxon>Decapoda</taxon>
        <taxon>Dendrobranchiata</taxon>
        <taxon>Penaeoidea</taxon>
        <taxon>Penaeidae</taxon>
        <taxon>Penaeus</taxon>
    </lineage>
</organism>
<evidence type="ECO:0000256" key="4">
    <source>
        <dbReference type="SAM" id="SignalP"/>
    </source>
</evidence>
<dbReference type="InterPro" id="IPR023796">
    <property type="entry name" value="Serpin_dom"/>
</dbReference>
<evidence type="ECO:0000313" key="6">
    <source>
        <dbReference type="EMBL" id="ALG75875.1"/>
    </source>
</evidence>
<sequence>MRLYVAVLAVVLGVGVGVALPGPLEPTPRFHSRRQAQRSLGDLIQEFALDISSVSWGEQGNMVISPFSITSLLSMLLLGTSGTTYHELRSALLYPATAEDSAVHTSYQTLTQSLIQDNPGMIVSIANRLYLQTGVNVLAAFSQDAQRYYGINVRELNFAQNPNAARDAINAWVSRETRGKIPRLLNFVSPQTTALAVNTVYFKGAWETPFQKRTTHSGTFNTGTQNITVPMMSAMMKVPYLDLPDANAEMIALPYQGRQFAMFFIVPRGPVNLNTLLELEFYLDADTLNSHIASMRDVQMNVFVPRMSINYKADLADTLKRLEVSSLFDSVRGDFSRMTTDKVMVDRIIHETIIDITEEGTEAAAATATDLNRIGTSRSFAVDRPALLFIRELRSGLPLFWGRLVQPEPLFD</sequence>
<dbReference type="PANTHER" id="PTHR11461">
    <property type="entry name" value="SERINE PROTEASE INHIBITOR, SERPIN"/>
    <property type="match status" value="1"/>
</dbReference>
<feature type="domain" description="Serpin" evidence="5">
    <location>
        <begin position="49"/>
        <end position="407"/>
    </location>
</feature>
<dbReference type="SUPFAM" id="SSF56574">
    <property type="entry name" value="Serpins"/>
    <property type="match status" value="1"/>
</dbReference>
<reference evidence="6" key="2">
    <citation type="submission" date="2015-09" db="EMBL/GenBank/DDBJ databases">
        <authorList>
            <consortium name="Swine Surveillance"/>
        </authorList>
    </citation>
    <scope>NUCLEOTIDE SEQUENCE</scope>
</reference>
<evidence type="ECO:0000256" key="3">
    <source>
        <dbReference type="RuleBase" id="RU000411"/>
    </source>
</evidence>
<dbReference type="OrthoDB" id="9518664at2759"/>
<gene>
    <name evidence="6" type="primary">SERPINB3</name>
</gene>
<comment type="similarity">
    <text evidence="3">Belongs to the serpin family.</text>
</comment>
<keyword evidence="4" id="KW-0732">Signal</keyword>
<dbReference type="CDD" id="cd00172">
    <property type="entry name" value="serpin"/>
    <property type="match status" value="1"/>
</dbReference>
<evidence type="ECO:0000259" key="5">
    <source>
        <dbReference type="SMART" id="SM00093"/>
    </source>
</evidence>
<feature type="chain" id="PRO_5006037728" evidence="4">
    <location>
        <begin position="20"/>
        <end position="412"/>
    </location>
</feature>
<keyword evidence="1" id="KW-0646">Protease inhibitor</keyword>
<dbReference type="InterPro" id="IPR000215">
    <property type="entry name" value="Serpin_fam"/>
</dbReference>
<dbReference type="InterPro" id="IPR036186">
    <property type="entry name" value="Serpin_sf"/>
</dbReference>
<evidence type="ECO:0000256" key="1">
    <source>
        <dbReference type="ARBA" id="ARBA00022690"/>
    </source>
</evidence>
<dbReference type="Pfam" id="PF00079">
    <property type="entry name" value="Serpin"/>
    <property type="match status" value="1"/>
</dbReference>
<dbReference type="InterPro" id="IPR042185">
    <property type="entry name" value="Serpin_sf_2"/>
</dbReference>